<proteinExistence type="predicted"/>
<feature type="non-terminal residue" evidence="2">
    <location>
        <position position="1"/>
    </location>
</feature>
<evidence type="ECO:0000313" key="4">
    <source>
        <dbReference type="EMBL" id="GMT29835.1"/>
    </source>
</evidence>
<evidence type="ECO:0000313" key="2">
    <source>
        <dbReference type="EMBL" id="GMT16334.1"/>
    </source>
</evidence>
<dbReference type="AlphaFoldDB" id="A0AAV5VD12"/>
<comment type="caution">
    <text evidence="2">The sequence shown here is derived from an EMBL/GenBank/DDBJ whole genome shotgun (WGS) entry which is preliminary data.</text>
</comment>
<protein>
    <submittedName>
        <fullName evidence="2">Uncharacterized protein</fullName>
    </submittedName>
</protein>
<evidence type="ECO:0000256" key="1">
    <source>
        <dbReference type="SAM" id="MobiDB-lite"/>
    </source>
</evidence>
<sequence>LSRSIHHSQLNKCDNKRNNNEEMEPTTALQVVDEREKEILQNPDVAVSAQCLSFFEECDRSRTIPGSSRLHE</sequence>
<gene>
    <name evidence="3" type="ORF">PFISCL1PPCAC_12855</name>
    <name evidence="4" type="ORF">PFISCL1PPCAC_21132</name>
    <name evidence="5" type="ORF">PFISCL1PPCAC_23273</name>
    <name evidence="2" type="ORF">PFISCL1PPCAC_7631</name>
</gene>
<keyword evidence="6" id="KW-1185">Reference proteome</keyword>
<dbReference type="Proteomes" id="UP001432322">
    <property type="component" value="Unassembled WGS sequence"/>
</dbReference>
<dbReference type="EMBL" id="BTSY01000004">
    <property type="protein sequence ID" value="GMT21558.1"/>
    <property type="molecule type" value="Genomic_DNA"/>
</dbReference>
<name>A0AAV5VD12_9BILA</name>
<evidence type="ECO:0000313" key="3">
    <source>
        <dbReference type="EMBL" id="GMT21558.1"/>
    </source>
</evidence>
<dbReference type="EMBL" id="BTSY01000006">
    <property type="protein sequence ID" value="GMT31976.1"/>
    <property type="molecule type" value="Genomic_DNA"/>
</dbReference>
<reference evidence="2" key="1">
    <citation type="submission" date="2023-10" db="EMBL/GenBank/DDBJ databases">
        <title>Genome assembly of Pristionchus species.</title>
        <authorList>
            <person name="Yoshida K."/>
            <person name="Sommer R.J."/>
        </authorList>
    </citation>
    <scope>NUCLEOTIDE SEQUENCE</scope>
    <source>
        <strain evidence="2">RS5133</strain>
    </source>
</reference>
<evidence type="ECO:0000313" key="6">
    <source>
        <dbReference type="Proteomes" id="UP001432322"/>
    </source>
</evidence>
<evidence type="ECO:0000313" key="5">
    <source>
        <dbReference type="EMBL" id="GMT31976.1"/>
    </source>
</evidence>
<organism evidence="2 6">
    <name type="scientific">Pristionchus fissidentatus</name>
    <dbReference type="NCBI Taxonomy" id="1538716"/>
    <lineage>
        <taxon>Eukaryota</taxon>
        <taxon>Metazoa</taxon>
        <taxon>Ecdysozoa</taxon>
        <taxon>Nematoda</taxon>
        <taxon>Chromadorea</taxon>
        <taxon>Rhabditida</taxon>
        <taxon>Rhabditina</taxon>
        <taxon>Diplogasteromorpha</taxon>
        <taxon>Diplogasteroidea</taxon>
        <taxon>Neodiplogasteridae</taxon>
        <taxon>Pristionchus</taxon>
    </lineage>
</organism>
<accession>A0AAV5VD12</accession>
<dbReference type="EMBL" id="BTSY01000005">
    <property type="protein sequence ID" value="GMT29835.1"/>
    <property type="molecule type" value="Genomic_DNA"/>
</dbReference>
<dbReference type="EMBL" id="BTSY01000002">
    <property type="protein sequence ID" value="GMT16334.1"/>
    <property type="molecule type" value="Genomic_DNA"/>
</dbReference>
<feature type="region of interest" description="Disordered" evidence="1">
    <location>
        <begin position="1"/>
        <end position="26"/>
    </location>
</feature>